<feature type="domain" description="HAMP" evidence="8">
    <location>
        <begin position="184"/>
        <end position="241"/>
    </location>
</feature>
<dbReference type="InterPro" id="IPR004090">
    <property type="entry name" value="Chemotax_Me-accpt_rcpt"/>
</dbReference>
<accession>A0A7X3MJ09</accession>
<dbReference type="PROSITE" id="PS50111">
    <property type="entry name" value="CHEMOTAXIS_TRANSDUC_2"/>
    <property type="match status" value="1"/>
</dbReference>
<dbReference type="Proteomes" id="UP000460412">
    <property type="component" value="Unassembled WGS sequence"/>
</dbReference>
<evidence type="ECO:0000259" key="7">
    <source>
        <dbReference type="PROSITE" id="PS50111"/>
    </source>
</evidence>
<dbReference type="GO" id="GO:0006935">
    <property type="term" value="P:chemotaxis"/>
    <property type="evidence" value="ECO:0007669"/>
    <property type="project" value="UniProtKB-KW"/>
</dbReference>
<reference evidence="9 10" key="1">
    <citation type="submission" date="2019-12" db="EMBL/GenBank/DDBJ databases">
        <title>Sporaefaciens musculi gen. nov., sp. nov., a novel bacterium isolated from the caecum of an obese mouse.</title>
        <authorList>
            <person name="Rasmussen T.S."/>
            <person name="Streidl T."/>
            <person name="Hitch T.C.A."/>
            <person name="Wortmann E."/>
            <person name="Deptula P."/>
            <person name="Hansen M."/>
            <person name="Nielsen D.S."/>
            <person name="Clavel T."/>
            <person name="Vogensen F.K."/>
        </authorList>
    </citation>
    <scope>NUCLEOTIDE SEQUENCE [LARGE SCALE GENOMIC DNA]</scope>
    <source>
        <strain evidence="9 10">WCA-9-b2</strain>
    </source>
</reference>
<dbReference type="InterPro" id="IPR004089">
    <property type="entry name" value="MCPsignal_dom"/>
</dbReference>
<dbReference type="InterPro" id="IPR051310">
    <property type="entry name" value="MCP_chemotaxis"/>
</dbReference>
<evidence type="ECO:0000256" key="5">
    <source>
        <dbReference type="SAM" id="MobiDB-lite"/>
    </source>
</evidence>
<dbReference type="PRINTS" id="PR00260">
    <property type="entry name" value="CHEMTRNSDUCR"/>
</dbReference>
<feature type="transmembrane region" description="Helical" evidence="6">
    <location>
        <begin position="156"/>
        <end position="178"/>
    </location>
</feature>
<protein>
    <submittedName>
        <fullName evidence="9">HAMP domain-containing protein</fullName>
    </submittedName>
</protein>
<name>A0A7X3MJ09_9FIRM</name>
<dbReference type="PANTHER" id="PTHR43531">
    <property type="entry name" value="PROTEIN ICFG"/>
    <property type="match status" value="1"/>
</dbReference>
<dbReference type="Gene3D" id="1.10.287.950">
    <property type="entry name" value="Methyl-accepting chemotaxis protein"/>
    <property type="match status" value="1"/>
</dbReference>
<sequence length="575" mass="63997">MCLLVAISLISLIQISRNYRVVSNNRDNQAATQSALAKHYEWLEMYNESILNGTEFKGSLDYNTCLLGQWLAGVSDSDLSDTVIRNTLTEVQPPHQNMHMLASEILELAKTDKDAAYSRFLQELKPLTAEVIDGLETISSQYRDIANEASEKMDNLIFIMIVLNIICALLGFMIALFYGTRSAKQISRPITAVAEWSEKLSVGADQIDFDHKVLKGNEDNEIGSMIHSFQRMVDSIHENVEVVKRLAQGDMTVFVNIRSQEDSLGRNLYHLVQSNDFMFAKIIEIAMSVATASQNIANASQMLADTASKQVIAINELNSSTDETRELVTQNGIEVQHATDLSHSILQDMQDSNAKMGLLVESVDEINKSSQKIANVIKLIDDIAFQTNILALNAAVEAARAGEAGKGFAVVADEVRVLALKSADAANESKQLIEATMRATKDGSQISSEAFDTFQHVVDDLDSIIETVNNISNSSQKQEDAISRIHEQVEFINESITSNLSVNEEAAAASSEMREDARLLEEEMNQFNLRQRKMGHAYIPPEKRNDEEFIRQANENYQKSLKTGQYTPLDTKNNK</sequence>
<comment type="caution">
    <text evidence="9">The sequence shown here is derived from an EMBL/GenBank/DDBJ whole genome shotgun (WGS) entry which is preliminary data.</text>
</comment>
<evidence type="ECO:0000256" key="6">
    <source>
        <dbReference type="SAM" id="Phobius"/>
    </source>
</evidence>
<dbReference type="Pfam" id="PF00015">
    <property type="entry name" value="MCPsignal"/>
    <property type="match status" value="1"/>
</dbReference>
<keyword evidence="6" id="KW-1133">Transmembrane helix</keyword>
<dbReference type="GO" id="GO:0007165">
    <property type="term" value="P:signal transduction"/>
    <property type="evidence" value="ECO:0007669"/>
    <property type="project" value="UniProtKB-KW"/>
</dbReference>
<dbReference type="GO" id="GO:0004888">
    <property type="term" value="F:transmembrane signaling receptor activity"/>
    <property type="evidence" value="ECO:0007669"/>
    <property type="project" value="InterPro"/>
</dbReference>
<evidence type="ECO:0000256" key="2">
    <source>
        <dbReference type="ARBA" id="ARBA00029447"/>
    </source>
</evidence>
<dbReference type="InterPro" id="IPR003660">
    <property type="entry name" value="HAMP_dom"/>
</dbReference>
<dbReference type="AlphaFoldDB" id="A0A7X3MJ09"/>
<dbReference type="GO" id="GO:0005886">
    <property type="term" value="C:plasma membrane"/>
    <property type="evidence" value="ECO:0007669"/>
    <property type="project" value="TreeGrafter"/>
</dbReference>
<keyword evidence="6" id="KW-0812">Transmembrane</keyword>
<dbReference type="Pfam" id="PF00672">
    <property type="entry name" value="HAMP"/>
    <property type="match status" value="1"/>
</dbReference>
<comment type="similarity">
    <text evidence="2">Belongs to the methyl-accepting chemotaxis (MCP) protein family.</text>
</comment>
<dbReference type="Gene3D" id="1.20.120.30">
    <property type="entry name" value="Aspartate receptor, ligand-binding domain"/>
    <property type="match status" value="1"/>
</dbReference>
<organism evidence="9 10">
    <name type="scientific">Sporofaciens musculi</name>
    <dbReference type="NCBI Taxonomy" id="2681861"/>
    <lineage>
        <taxon>Bacteria</taxon>
        <taxon>Bacillati</taxon>
        <taxon>Bacillota</taxon>
        <taxon>Clostridia</taxon>
        <taxon>Lachnospirales</taxon>
        <taxon>Lachnospiraceae</taxon>
        <taxon>Sporofaciens</taxon>
    </lineage>
</organism>
<dbReference type="SUPFAM" id="SSF58104">
    <property type="entry name" value="Methyl-accepting chemotaxis protein (MCP) signaling domain"/>
    <property type="match status" value="1"/>
</dbReference>
<evidence type="ECO:0000313" key="10">
    <source>
        <dbReference type="Proteomes" id="UP000460412"/>
    </source>
</evidence>
<feature type="region of interest" description="Disordered" evidence="5">
    <location>
        <begin position="556"/>
        <end position="575"/>
    </location>
</feature>
<feature type="domain" description="Methyl-accepting transducer" evidence="7">
    <location>
        <begin position="285"/>
        <end position="514"/>
    </location>
</feature>
<evidence type="ECO:0000256" key="3">
    <source>
        <dbReference type="PROSITE-ProRule" id="PRU00284"/>
    </source>
</evidence>
<keyword evidence="1" id="KW-0145">Chemotaxis</keyword>
<evidence type="ECO:0000256" key="4">
    <source>
        <dbReference type="SAM" id="Coils"/>
    </source>
</evidence>
<keyword evidence="6" id="KW-0472">Membrane</keyword>
<dbReference type="Pfam" id="PF13682">
    <property type="entry name" value="CZB"/>
    <property type="match status" value="1"/>
</dbReference>
<evidence type="ECO:0000256" key="1">
    <source>
        <dbReference type="ARBA" id="ARBA00022500"/>
    </source>
</evidence>
<dbReference type="EMBL" id="WUQX01000001">
    <property type="protein sequence ID" value="MXP77313.1"/>
    <property type="molecule type" value="Genomic_DNA"/>
</dbReference>
<proteinExistence type="inferred from homology"/>
<feature type="coiled-coil region" evidence="4">
    <location>
        <begin position="503"/>
        <end position="530"/>
    </location>
</feature>
<keyword evidence="3" id="KW-0807">Transducer</keyword>
<keyword evidence="10" id="KW-1185">Reference proteome</keyword>
<evidence type="ECO:0000313" key="9">
    <source>
        <dbReference type="EMBL" id="MXP77313.1"/>
    </source>
</evidence>
<evidence type="ECO:0000259" key="8">
    <source>
        <dbReference type="PROSITE" id="PS50885"/>
    </source>
</evidence>
<keyword evidence="4" id="KW-0175">Coiled coil</keyword>
<dbReference type="PROSITE" id="PS50885">
    <property type="entry name" value="HAMP"/>
    <property type="match status" value="1"/>
</dbReference>
<dbReference type="RefSeq" id="WP_159752540.1">
    <property type="nucleotide sequence ID" value="NZ_WUQX01000001.1"/>
</dbReference>
<dbReference type="InterPro" id="IPR025991">
    <property type="entry name" value="Chemoreceptor_zinc-bind_dom"/>
</dbReference>
<dbReference type="Gene3D" id="6.10.340.10">
    <property type="match status" value="1"/>
</dbReference>
<dbReference type="PANTHER" id="PTHR43531:SF11">
    <property type="entry name" value="METHYL-ACCEPTING CHEMOTAXIS PROTEIN 3"/>
    <property type="match status" value="1"/>
</dbReference>
<dbReference type="SMART" id="SM00283">
    <property type="entry name" value="MA"/>
    <property type="match status" value="1"/>
</dbReference>
<gene>
    <name evidence="9" type="ORF">GN277_18595</name>
</gene>